<evidence type="ECO:0000256" key="1">
    <source>
        <dbReference type="ARBA" id="ARBA00004202"/>
    </source>
</evidence>
<sequence length="280" mass="30708">MLRFTHLTTGYGRKTIGNDLSAHLPKGRLVALLGGNGAGKSTLLRTLAGFQPPLTTPSVSETGIWLDGKDLKNYSARELARKLSVVLTFKPEADTLTVWDVVQAGRIPHQKLLTGTNKADVQAVEQALALTNTQRFAQRELCTLSDGERQRVFIAKALAQETPVILLDEPSAFLDFPSKIQLFRLLLSLAHKAGKSILLSTHDVEMALEFADQLWLLSSHGIQAGTTAELAQQGALDRCFAAADVRFDTKSGRFIYEREKTTRPHVTSSQQPDNSFITTP</sequence>
<dbReference type="GO" id="GO:0005886">
    <property type="term" value="C:plasma membrane"/>
    <property type="evidence" value="ECO:0007669"/>
    <property type="project" value="UniProtKB-SubCell"/>
</dbReference>
<organism evidence="11">
    <name type="scientific">gut metagenome</name>
    <dbReference type="NCBI Taxonomy" id="749906"/>
    <lineage>
        <taxon>unclassified sequences</taxon>
        <taxon>metagenomes</taxon>
        <taxon>organismal metagenomes</taxon>
    </lineage>
</organism>
<evidence type="ECO:0000256" key="9">
    <source>
        <dbReference type="SAM" id="MobiDB-lite"/>
    </source>
</evidence>
<keyword evidence="8" id="KW-0472">Membrane</keyword>
<comment type="subcellular location">
    <subcellularLocation>
        <location evidence="1">Cell membrane</location>
        <topology evidence="1">Peripheral membrane protein</topology>
    </subcellularLocation>
</comment>
<dbReference type="SUPFAM" id="SSF52540">
    <property type="entry name" value="P-loop containing nucleoside triphosphate hydrolases"/>
    <property type="match status" value="1"/>
</dbReference>
<dbReference type="InterPro" id="IPR027417">
    <property type="entry name" value="P-loop_NTPase"/>
</dbReference>
<dbReference type="EMBL" id="AMCI01000665">
    <property type="protein sequence ID" value="EJX08244.1"/>
    <property type="molecule type" value="Genomic_DNA"/>
</dbReference>
<keyword evidence="7" id="KW-0406">Ion transport</keyword>
<dbReference type="InterPro" id="IPR003439">
    <property type="entry name" value="ABC_transporter-like_ATP-bd"/>
</dbReference>
<gene>
    <name evidence="11" type="ORF">EVA_03646</name>
</gene>
<keyword evidence="5 11" id="KW-0067">ATP-binding</keyword>
<dbReference type="PANTHER" id="PTHR42771">
    <property type="entry name" value="IRON(3+)-HYDROXAMATE IMPORT ATP-BINDING PROTEIN FHUC"/>
    <property type="match status" value="1"/>
</dbReference>
<keyword evidence="3" id="KW-1003">Cell membrane</keyword>
<keyword evidence="6" id="KW-0408">Iron</keyword>
<keyword evidence="2" id="KW-0813">Transport</keyword>
<dbReference type="InterPro" id="IPR003593">
    <property type="entry name" value="AAA+_ATPase"/>
</dbReference>
<dbReference type="GO" id="GO:0006811">
    <property type="term" value="P:monoatomic ion transport"/>
    <property type="evidence" value="ECO:0007669"/>
    <property type="project" value="UniProtKB-KW"/>
</dbReference>
<feature type="compositionally biased region" description="Polar residues" evidence="9">
    <location>
        <begin position="264"/>
        <end position="280"/>
    </location>
</feature>
<evidence type="ECO:0000256" key="3">
    <source>
        <dbReference type="ARBA" id="ARBA00022475"/>
    </source>
</evidence>
<evidence type="ECO:0000256" key="4">
    <source>
        <dbReference type="ARBA" id="ARBA00022741"/>
    </source>
</evidence>
<dbReference type="PROSITE" id="PS50893">
    <property type="entry name" value="ABC_TRANSPORTER_2"/>
    <property type="match status" value="1"/>
</dbReference>
<keyword evidence="4" id="KW-0547">Nucleotide-binding</keyword>
<evidence type="ECO:0000256" key="8">
    <source>
        <dbReference type="ARBA" id="ARBA00023136"/>
    </source>
</evidence>
<evidence type="ECO:0000256" key="6">
    <source>
        <dbReference type="ARBA" id="ARBA00023004"/>
    </source>
</evidence>
<evidence type="ECO:0000256" key="5">
    <source>
        <dbReference type="ARBA" id="ARBA00022840"/>
    </source>
</evidence>
<dbReference type="GO" id="GO:0005524">
    <property type="term" value="F:ATP binding"/>
    <property type="evidence" value="ECO:0007669"/>
    <property type="project" value="UniProtKB-KW"/>
</dbReference>
<reference evidence="11" key="1">
    <citation type="journal article" date="2012" name="PLoS ONE">
        <title>Gene sets for utilization of primary and secondary nutrition supplies in the distal gut of endangered iberian lynx.</title>
        <authorList>
            <person name="Alcaide M."/>
            <person name="Messina E."/>
            <person name="Richter M."/>
            <person name="Bargiela R."/>
            <person name="Peplies J."/>
            <person name="Huws S.A."/>
            <person name="Newbold C.J."/>
            <person name="Golyshin P.N."/>
            <person name="Simon M.A."/>
            <person name="Lopez G."/>
            <person name="Yakimov M.M."/>
            <person name="Ferrer M."/>
        </authorList>
    </citation>
    <scope>NUCLEOTIDE SEQUENCE</scope>
</reference>
<evidence type="ECO:0000256" key="7">
    <source>
        <dbReference type="ARBA" id="ARBA00023065"/>
    </source>
</evidence>
<dbReference type="AlphaFoldDB" id="J9GLD7"/>
<dbReference type="Pfam" id="PF00005">
    <property type="entry name" value="ABC_tran"/>
    <property type="match status" value="1"/>
</dbReference>
<evidence type="ECO:0000259" key="10">
    <source>
        <dbReference type="PROSITE" id="PS50893"/>
    </source>
</evidence>
<evidence type="ECO:0000313" key="11">
    <source>
        <dbReference type="EMBL" id="EJX08244.1"/>
    </source>
</evidence>
<name>J9GLD7_9ZZZZ</name>
<comment type="caution">
    <text evidence="11">The sequence shown here is derived from an EMBL/GenBank/DDBJ whole genome shotgun (WGS) entry which is preliminary data.</text>
</comment>
<dbReference type="GO" id="GO:0016887">
    <property type="term" value="F:ATP hydrolysis activity"/>
    <property type="evidence" value="ECO:0007669"/>
    <property type="project" value="InterPro"/>
</dbReference>
<protein>
    <submittedName>
        <fullName evidence="11">Iron compound ABC transporter, ATP-binding protein</fullName>
    </submittedName>
</protein>
<proteinExistence type="predicted"/>
<dbReference type="PANTHER" id="PTHR42771:SF2">
    <property type="entry name" value="IRON(3+)-HYDROXAMATE IMPORT ATP-BINDING PROTEIN FHUC"/>
    <property type="match status" value="1"/>
</dbReference>
<evidence type="ECO:0000256" key="2">
    <source>
        <dbReference type="ARBA" id="ARBA00022448"/>
    </source>
</evidence>
<feature type="region of interest" description="Disordered" evidence="9">
    <location>
        <begin position="258"/>
        <end position="280"/>
    </location>
</feature>
<feature type="domain" description="ABC transporter" evidence="10">
    <location>
        <begin position="2"/>
        <end position="244"/>
    </location>
</feature>
<dbReference type="Gene3D" id="3.40.50.300">
    <property type="entry name" value="P-loop containing nucleotide triphosphate hydrolases"/>
    <property type="match status" value="1"/>
</dbReference>
<dbReference type="SMART" id="SM00382">
    <property type="entry name" value="AAA"/>
    <property type="match status" value="1"/>
</dbReference>
<dbReference type="CDD" id="cd03214">
    <property type="entry name" value="ABC_Iron-Siderophores_B12_Hemin"/>
    <property type="match status" value="1"/>
</dbReference>
<accession>J9GLD7</accession>
<dbReference type="InterPro" id="IPR051535">
    <property type="entry name" value="Siderophore_ABC-ATPase"/>
</dbReference>